<dbReference type="PANTHER" id="PTHR41532:SF1">
    <property type="entry name" value="FIXS PROTEIN"/>
    <property type="match status" value="1"/>
</dbReference>
<evidence type="ECO:0000313" key="1">
    <source>
        <dbReference type="EMBL" id="AUN97753.1"/>
    </source>
</evidence>
<keyword evidence="2" id="KW-1185">Reference proteome</keyword>
<organism evidence="1 2">
    <name type="scientific">Bacteriovorax stolpii</name>
    <name type="common">Bdellovibrio stolpii</name>
    <dbReference type="NCBI Taxonomy" id="960"/>
    <lineage>
        <taxon>Bacteria</taxon>
        <taxon>Pseudomonadati</taxon>
        <taxon>Bdellovibrionota</taxon>
        <taxon>Bacteriovoracia</taxon>
        <taxon>Bacteriovoracales</taxon>
        <taxon>Bacteriovoracaceae</taxon>
        <taxon>Bacteriovorax</taxon>
    </lineage>
</organism>
<dbReference type="PANTHER" id="PTHR41532">
    <property type="entry name" value="FIXS PROTEIN"/>
    <property type="match status" value="1"/>
</dbReference>
<dbReference type="KEGG" id="bsto:C0V70_06430"/>
<name>A0A2K9NQH4_BACTC</name>
<evidence type="ECO:0000313" key="2">
    <source>
        <dbReference type="Proteomes" id="UP000235584"/>
    </source>
</evidence>
<dbReference type="EMBL" id="CP025704">
    <property type="protein sequence ID" value="AUN97753.1"/>
    <property type="molecule type" value="Genomic_DNA"/>
</dbReference>
<sequence length="63" mass="7177">MEIITFLIPLALLLGAFFVGSFIWMTIKGQYDDLETPGHRMLLDEHNKVSNNMSNNNTHKGEL</sequence>
<dbReference type="NCBIfam" id="TIGR00847">
    <property type="entry name" value="ccoS"/>
    <property type="match status" value="1"/>
</dbReference>
<dbReference type="RefSeq" id="WP_102243046.1">
    <property type="nucleotide sequence ID" value="NZ_CP025704.1"/>
</dbReference>
<proteinExistence type="predicted"/>
<gene>
    <name evidence="1" type="primary">ccoS</name>
    <name evidence="1" type="ORF">C0V70_06430</name>
</gene>
<dbReference type="Proteomes" id="UP000235584">
    <property type="component" value="Chromosome"/>
</dbReference>
<protein>
    <submittedName>
        <fullName evidence="1">Cbb3-type cytochrome oxidase assembly protein CcoS</fullName>
    </submittedName>
</protein>
<dbReference type="InterPro" id="IPR004714">
    <property type="entry name" value="Cyt_oxidase_maturation_cbb3"/>
</dbReference>
<dbReference type="OrthoDB" id="5298267at2"/>
<accession>A0A2K9NQH4</accession>
<dbReference type="Pfam" id="PF03597">
    <property type="entry name" value="FixS"/>
    <property type="match status" value="1"/>
</dbReference>
<dbReference type="AlphaFoldDB" id="A0A2K9NQH4"/>
<reference evidence="1 2" key="1">
    <citation type="submission" date="2018-01" db="EMBL/GenBank/DDBJ databases">
        <title>Complete genome sequence of Bacteriovorax stolpii DSM12778.</title>
        <authorList>
            <person name="Tang B."/>
            <person name="Chang J."/>
        </authorList>
    </citation>
    <scope>NUCLEOTIDE SEQUENCE [LARGE SCALE GENOMIC DNA]</scope>
    <source>
        <strain evidence="1 2">DSM 12778</strain>
    </source>
</reference>